<evidence type="ECO:0000256" key="1">
    <source>
        <dbReference type="ARBA" id="ARBA00022475"/>
    </source>
</evidence>
<dbReference type="Pfam" id="PF07869">
    <property type="entry name" value="DUF1656"/>
    <property type="match status" value="1"/>
</dbReference>
<comment type="caution">
    <text evidence="6">The sequence shown here is derived from an EMBL/GenBank/DDBJ whole genome shotgun (WGS) entry which is preliminary data.</text>
</comment>
<dbReference type="InterPro" id="IPR012451">
    <property type="entry name" value="DUF1656"/>
</dbReference>
<accession>A0A916UJ97</accession>
<evidence type="ECO:0000256" key="3">
    <source>
        <dbReference type="ARBA" id="ARBA00022989"/>
    </source>
</evidence>
<organism evidence="6 7">
    <name type="scientific">Undibacterium terreum</name>
    <dbReference type="NCBI Taxonomy" id="1224302"/>
    <lineage>
        <taxon>Bacteria</taxon>
        <taxon>Pseudomonadati</taxon>
        <taxon>Pseudomonadota</taxon>
        <taxon>Betaproteobacteria</taxon>
        <taxon>Burkholderiales</taxon>
        <taxon>Oxalobacteraceae</taxon>
        <taxon>Undibacterium</taxon>
    </lineage>
</organism>
<evidence type="ECO:0000256" key="4">
    <source>
        <dbReference type="ARBA" id="ARBA00023136"/>
    </source>
</evidence>
<evidence type="ECO:0000313" key="7">
    <source>
        <dbReference type="Proteomes" id="UP000637423"/>
    </source>
</evidence>
<feature type="transmembrane region" description="Helical" evidence="5">
    <location>
        <begin position="41"/>
        <end position="64"/>
    </location>
</feature>
<proteinExistence type="predicted"/>
<feature type="transmembrane region" description="Helical" evidence="5">
    <location>
        <begin position="7"/>
        <end position="29"/>
    </location>
</feature>
<evidence type="ECO:0000256" key="5">
    <source>
        <dbReference type="SAM" id="Phobius"/>
    </source>
</evidence>
<reference evidence="6" key="2">
    <citation type="submission" date="2020-09" db="EMBL/GenBank/DDBJ databases">
        <authorList>
            <person name="Sun Q."/>
            <person name="Zhou Y."/>
        </authorList>
    </citation>
    <scope>NUCLEOTIDE SEQUENCE</scope>
    <source>
        <strain evidence="6">CGMCC 1.10998</strain>
    </source>
</reference>
<keyword evidence="3 5" id="KW-1133">Transmembrane helix</keyword>
<sequence>MPREIALFDALVPTLLLVFVAAMLLQVMLDRLCAYLGVYRFVWHPGLFRVAMFVCVFGGLALFLKVT</sequence>
<keyword evidence="1" id="KW-1003">Cell membrane</keyword>
<keyword evidence="7" id="KW-1185">Reference proteome</keyword>
<gene>
    <name evidence="6" type="ORF">GCM10011396_21960</name>
</gene>
<reference evidence="6" key="1">
    <citation type="journal article" date="2014" name="Int. J. Syst. Evol. Microbiol.">
        <title>Complete genome sequence of Corynebacterium casei LMG S-19264T (=DSM 44701T), isolated from a smear-ripened cheese.</title>
        <authorList>
            <consortium name="US DOE Joint Genome Institute (JGI-PGF)"/>
            <person name="Walter F."/>
            <person name="Albersmeier A."/>
            <person name="Kalinowski J."/>
            <person name="Ruckert C."/>
        </authorList>
    </citation>
    <scope>NUCLEOTIDE SEQUENCE</scope>
    <source>
        <strain evidence="6">CGMCC 1.10998</strain>
    </source>
</reference>
<dbReference type="RefSeq" id="WP_188566100.1">
    <property type="nucleotide sequence ID" value="NZ_BMED01000002.1"/>
</dbReference>
<dbReference type="Proteomes" id="UP000637423">
    <property type="component" value="Unassembled WGS sequence"/>
</dbReference>
<evidence type="ECO:0000313" key="6">
    <source>
        <dbReference type="EMBL" id="GGC74361.1"/>
    </source>
</evidence>
<dbReference type="AlphaFoldDB" id="A0A916UJ97"/>
<name>A0A916UJ97_9BURK</name>
<protein>
    <submittedName>
        <fullName evidence="6">DUF1656 domain-containing protein</fullName>
    </submittedName>
</protein>
<dbReference type="EMBL" id="BMED01000002">
    <property type="protein sequence ID" value="GGC74361.1"/>
    <property type="molecule type" value="Genomic_DNA"/>
</dbReference>
<keyword evidence="2 5" id="KW-0812">Transmembrane</keyword>
<evidence type="ECO:0000256" key="2">
    <source>
        <dbReference type="ARBA" id="ARBA00022692"/>
    </source>
</evidence>
<keyword evidence="4 5" id="KW-0472">Membrane</keyword>